<keyword evidence="3" id="KW-0808">Transferase</keyword>
<dbReference type="CDD" id="cd00609">
    <property type="entry name" value="AAT_like"/>
    <property type="match status" value="1"/>
</dbReference>
<dbReference type="SUPFAM" id="SSF53383">
    <property type="entry name" value="PLP-dependent transferases"/>
    <property type="match status" value="1"/>
</dbReference>
<dbReference type="Pfam" id="PF00155">
    <property type="entry name" value="Aminotran_1_2"/>
    <property type="match status" value="1"/>
</dbReference>
<reference evidence="7" key="1">
    <citation type="journal article" date="2019" name="Int. J. Syst. Evol. Microbiol.">
        <title>The Global Catalogue of Microorganisms (GCM) 10K type strain sequencing project: providing services to taxonomists for standard genome sequencing and annotation.</title>
        <authorList>
            <consortium name="The Broad Institute Genomics Platform"/>
            <consortium name="The Broad Institute Genome Sequencing Center for Infectious Disease"/>
            <person name="Wu L."/>
            <person name="Ma J."/>
        </authorList>
    </citation>
    <scope>NUCLEOTIDE SEQUENCE [LARGE SCALE GENOMIC DNA]</scope>
    <source>
        <strain evidence="7">JCM 32105</strain>
    </source>
</reference>
<evidence type="ECO:0000256" key="1">
    <source>
        <dbReference type="ARBA" id="ARBA00001933"/>
    </source>
</evidence>
<dbReference type="InterPro" id="IPR015421">
    <property type="entry name" value="PyrdxlP-dep_Trfase_major"/>
</dbReference>
<dbReference type="PANTHER" id="PTHR43807:SF20">
    <property type="entry name" value="FI04487P"/>
    <property type="match status" value="1"/>
</dbReference>
<dbReference type="InterPro" id="IPR004839">
    <property type="entry name" value="Aminotransferase_I/II_large"/>
</dbReference>
<dbReference type="RefSeq" id="WP_345080731.1">
    <property type="nucleotide sequence ID" value="NZ_BAABFA010000009.1"/>
</dbReference>
<evidence type="ECO:0000256" key="4">
    <source>
        <dbReference type="ARBA" id="ARBA00022898"/>
    </source>
</evidence>
<comment type="caution">
    <text evidence="6">The sequence shown here is derived from an EMBL/GenBank/DDBJ whole genome shotgun (WGS) entry which is preliminary data.</text>
</comment>
<evidence type="ECO:0000313" key="6">
    <source>
        <dbReference type="EMBL" id="GAA4464271.1"/>
    </source>
</evidence>
<evidence type="ECO:0000259" key="5">
    <source>
        <dbReference type="Pfam" id="PF00155"/>
    </source>
</evidence>
<keyword evidence="4" id="KW-0663">Pyridoxal phosphate</keyword>
<name>A0ABP8NDU9_9BACT</name>
<dbReference type="InterPro" id="IPR051326">
    <property type="entry name" value="Kynurenine-oxoglutarate_AT"/>
</dbReference>
<keyword evidence="7" id="KW-1185">Reference proteome</keyword>
<dbReference type="InterPro" id="IPR015422">
    <property type="entry name" value="PyrdxlP-dep_Trfase_small"/>
</dbReference>
<evidence type="ECO:0000313" key="7">
    <source>
        <dbReference type="Proteomes" id="UP001500067"/>
    </source>
</evidence>
<organism evidence="6 7">
    <name type="scientific">Nemorincola caseinilytica</name>
    <dbReference type="NCBI Taxonomy" id="2054315"/>
    <lineage>
        <taxon>Bacteria</taxon>
        <taxon>Pseudomonadati</taxon>
        <taxon>Bacteroidota</taxon>
        <taxon>Chitinophagia</taxon>
        <taxon>Chitinophagales</taxon>
        <taxon>Chitinophagaceae</taxon>
        <taxon>Nemorincola</taxon>
    </lineage>
</organism>
<dbReference type="Gene3D" id="3.40.640.10">
    <property type="entry name" value="Type I PLP-dependent aspartate aminotransferase-like (Major domain)"/>
    <property type="match status" value="1"/>
</dbReference>
<accession>A0ABP8NDU9</accession>
<gene>
    <name evidence="6" type="ORF">GCM10023093_14240</name>
</gene>
<sequence>MQLPQKHSATGTTIFTVMSALAQQHNAINLSQGFPDFHIDERLASALGRAAADGYNQYAPMAGLPLLRQAIAESFQKRYNVTVDPDTEVTITPGATYAIYTAFTAILSPGDEVIVLEPAYDSYIPNIEMNGARAICIPLSAPSFSVDWQRVRNAITPRTRAIIVNTPHNPTGAIWTINDWNMLADAVRDTDIIVLSDEVYEQLVYDDRQHISVLQHPELRARSFALYSFGKVYNNTGWKMGYCIAPPALTTAFRRIHQFLCFTVNTPAQYALAQHLAHATEPIHSIMQRKRDHFLSLMAHTPFTLHTPAQGSYFQVMSYERISDMHDKQFAEWLTKEYGVATIPVSAFYSSGHDDRLIRFCFAKKEETLEQAVERLKNVPTL</sequence>
<dbReference type="Gene3D" id="3.90.1150.10">
    <property type="entry name" value="Aspartate Aminotransferase, domain 1"/>
    <property type="match status" value="1"/>
</dbReference>
<dbReference type="InterPro" id="IPR015424">
    <property type="entry name" value="PyrdxlP-dep_Trfase"/>
</dbReference>
<keyword evidence="2 6" id="KW-0032">Aminotransferase</keyword>
<comment type="cofactor">
    <cofactor evidence="1">
        <name>pyridoxal 5'-phosphate</name>
        <dbReference type="ChEBI" id="CHEBI:597326"/>
    </cofactor>
</comment>
<feature type="domain" description="Aminotransferase class I/classII large" evidence="5">
    <location>
        <begin position="27"/>
        <end position="376"/>
    </location>
</feature>
<dbReference type="GO" id="GO:0008483">
    <property type="term" value="F:transaminase activity"/>
    <property type="evidence" value="ECO:0007669"/>
    <property type="project" value="UniProtKB-KW"/>
</dbReference>
<evidence type="ECO:0000256" key="2">
    <source>
        <dbReference type="ARBA" id="ARBA00022576"/>
    </source>
</evidence>
<proteinExistence type="predicted"/>
<protein>
    <submittedName>
        <fullName evidence="6">Pyridoxal phosphate-dependent aminotransferase</fullName>
    </submittedName>
</protein>
<dbReference type="Proteomes" id="UP001500067">
    <property type="component" value="Unassembled WGS sequence"/>
</dbReference>
<evidence type="ECO:0000256" key="3">
    <source>
        <dbReference type="ARBA" id="ARBA00022679"/>
    </source>
</evidence>
<dbReference type="PANTHER" id="PTHR43807">
    <property type="entry name" value="FI04487P"/>
    <property type="match status" value="1"/>
</dbReference>
<dbReference type="EMBL" id="BAABFA010000009">
    <property type="protein sequence ID" value="GAA4464271.1"/>
    <property type="molecule type" value="Genomic_DNA"/>
</dbReference>
<dbReference type="NCBIfam" id="NF006569">
    <property type="entry name" value="PRK09082.1"/>
    <property type="match status" value="1"/>
</dbReference>